<evidence type="ECO:0000256" key="1">
    <source>
        <dbReference type="SAM" id="MobiDB-lite"/>
    </source>
</evidence>
<organism evidence="2 3">
    <name type="scientific">Dreissena polymorpha</name>
    <name type="common">Zebra mussel</name>
    <name type="synonym">Mytilus polymorpha</name>
    <dbReference type="NCBI Taxonomy" id="45954"/>
    <lineage>
        <taxon>Eukaryota</taxon>
        <taxon>Metazoa</taxon>
        <taxon>Spiralia</taxon>
        <taxon>Lophotrochozoa</taxon>
        <taxon>Mollusca</taxon>
        <taxon>Bivalvia</taxon>
        <taxon>Autobranchia</taxon>
        <taxon>Heteroconchia</taxon>
        <taxon>Euheterodonta</taxon>
        <taxon>Imparidentia</taxon>
        <taxon>Neoheterodontei</taxon>
        <taxon>Myida</taxon>
        <taxon>Dreissenoidea</taxon>
        <taxon>Dreissenidae</taxon>
        <taxon>Dreissena</taxon>
    </lineage>
</organism>
<comment type="caution">
    <text evidence="2">The sequence shown here is derived from an EMBL/GenBank/DDBJ whole genome shotgun (WGS) entry which is preliminary data.</text>
</comment>
<keyword evidence="3" id="KW-1185">Reference proteome</keyword>
<accession>A0A9D4CJ64</accession>
<feature type="region of interest" description="Disordered" evidence="1">
    <location>
        <begin position="12"/>
        <end position="31"/>
    </location>
</feature>
<reference evidence="2" key="1">
    <citation type="journal article" date="2019" name="bioRxiv">
        <title>The Genome of the Zebra Mussel, Dreissena polymorpha: A Resource for Invasive Species Research.</title>
        <authorList>
            <person name="McCartney M.A."/>
            <person name="Auch B."/>
            <person name="Kono T."/>
            <person name="Mallez S."/>
            <person name="Zhang Y."/>
            <person name="Obille A."/>
            <person name="Becker A."/>
            <person name="Abrahante J.E."/>
            <person name="Garbe J."/>
            <person name="Badalamenti J.P."/>
            <person name="Herman A."/>
            <person name="Mangelson H."/>
            <person name="Liachko I."/>
            <person name="Sullivan S."/>
            <person name="Sone E.D."/>
            <person name="Koren S."/>
            <person name="Silverstein K.A.T."/>
            <person name="Beckman K.B."/>
            <person name="Gohl D.M."/>
        </authorList>
    </citation>
    <scope>NUCLEOTIDE SEQUENCE</scope>
    <source>
        <strain evidence="2">Duluth1</strain>
        <tissue evidence="2">Whole animal</tissue>
    </source>
</reference>
<evidence type="ECO:0000313" key="2">
    <source>
        <dbReference type="EMBL" id="KAH3725285.1"/>
    </source>
</evidence>
<dbReference type="Proteomes" id="UP000828390">
    <property type="component" value="Unassembled WGS sequence"/>
</dbReference>
<reference evidence="2" key="2">
    <citation type="submission" date="2020-11" db="EMBL/GenBank/DDBJ databases">
        <authorList>
            <person name="McCartney M.A."/>
            <person name="Auch B."/>
            <person name="Kono T."/>
            <person name="Mallez S."/>
            <person name="Becker A."/>
            <person name="Gohl D.M."/>
            <person name="Silverstein K.A.T."/>
            <person name="Koren S."/>
            <person name="Bechman K.B."/>
            <person name="Herman A."/>
            <person name="Abrahante J.E."/>
            <person name="Garbe J."/>
        </authorList>
    </citation>
    <scope>NUCLEOTIDE SEQUENCE</scope>
    <source>
        <strain evidence="2">Duluth1</strain>
        <tissue evidence="2">Whole animal</tissue>
    </source>
</reference>
<sequence length="51" mass="5810">MTINTISLCCSSSLTQDDNPSTGSPRPRCCHPEIREKKQTAENKYSYKNFK</sequence>
<feature type="compositionally biased region" description="Polar residues" evidence="1">
    <location>
        <begin position="12"/>
        <end position="24"/>
    </location>
</feature>
<evidence type="ECO:0000313" key="3">
    <source>
        <dbReference type="Proteomes" id="UP000828390"/>
    </source>
</evidence>
<protein>
    <submittedName>
        <fullName evidence="2">Uncharacterized protein</fullName>
    </submittedName>
</protein>
<name>A0A9D4CJ64_DREPO</name>
<dbReference type="AlphaFoldDB" id="A0A9D4CJ64"/>
<gene>
    <name evidence="2" type="ORF">DPMN_051119</name>
</gene>
<dbReference type="EMBL" id="JAIWYP010000012">
    <property type="protein sequence ID" value="KAH3725285.1"/>
    <property type="molecule type" value="Genomic_DNA"/>
</dbReference>
<proteinExistence type="predicted"/>